<dbReference type="AlphaFoldDB" id="A0A7C1DPG1"/>
<evidence type="ECO:0000256" key="2">
    <source>
        <dbReference type="ARBA" id="ARBA00009370"/>
    </source>
</evidence>
<organism evidence="8">
    <name type="scientific">candidate division WWE3 bacterium</name>
    <dbReference type="NCBI Taxonomy" id="2053526"/>
    <lineage>
        <taxon>Bacteria</taxon>
        <taxon>Katanobacteria</taxon>
    </lineage>
</organism>
<dbReference type="PRINTS" id="PR00727">
    <property type="entry name" value="LEADERPTASE"/>
</dbReference>
<dbReference type="CDD" id="cd06530">
    <property type="entry name" value="S26_SPase_I"/>
    <property type="match status" value="1"/>
</dbReference>
<dbReference type="PROSITE" id="PS00761">
    <property type="entry name" value="SPASE_I_3"/>
    <property type="match status" value="1"/>
</dbReference>
<dbReference type="InterPro" id="IPR000223">
    <property type="entry name" value="Pept_S26A_signal_pept_1"/>
</dbReference>
<dbReference type="InterPro" id="IPR019758">
    <property type="entry name" value="Pept_S26A_signal_pept_1_CS"/>
</dbReference>
<comment type="catalytic activity">
    <reaction evidence="1 6">
        <text>Cleavage of hydrophobic, N-terminal signal or leader sequences from secreted and periplasmic proteins.</text>
        <dbReference type="EC" id="3.4.21.89"/>
    </reaction>
</comment>
<dbReference type="InterPro" id="IPR019757">
    <property type="entry name" value="Pept_S26A_signal_pept_1_Lys-AS"/>
</dbReference>
<proteinExistence type="inferred from homology"/>
<dbReference type="SUPFAM" id="SSF51306">
    <property type="entry name" value="LexA/Signal peptidase"/>
    <property type="match status" value="1"/>
</dbReference>
<dbReference type="PROSITE" id="PS00760">
    <property type="entry name" value="SPASE_I_2"/>
    <property type="match status" value="1"/>
</dbReference>
<accession>A0A7C1DPG1</accession>
<evidence type="ECO:0000256" key="6">
    <source>
        <dbReference type="RuleBase" id="RU362042"/>
    </source>
</evidence>
<sequence length="201" mass="23242">MEEITHIKKVEMSEEAPLKEKSEGKSFFLELLESLFSSLIVLFLIYKFIAMPEVVHGASMYPNFDTGERILLEKVTKHFKPYERGEVVILHPPGNENIDYLKRVVALPGDIVKIKDCKVYINRYGEKFELQEYYLDDAVCTTEGTFFKEGHSVRLSEDEFLVLGDNRSNSIDSRFFGVVKGSNIQGRVVFRFWPLDRLGFL</sequence>
<dbReference type="InterPro" id="IPR036286">
    <property type="entry name" value="LexA/Signal_pep-like_sf"/>
</dbReference>
<gene>
    <name evidence="8" type="primary">lepB</name>
    <name evidence="8" type="ORF">ENN92_00535</name>
</gene>
<keyword evidence="4 6" id="KW-0378">Hydrolase</keyword>
<comment type="caution">
    <text evidence="8">The sequence shown here is derived from an EMBL/GenBank/DDBJ whole genome shotgun (WGS) entry which is preliminary data.</text>
</comment>
<dbReference type="GO" id="GO:0016020">
    <property type="term" value="C:membrane"/>
    <property type="evidence" value="ECO:0007669"/>
    <property type="project" value="UniProtKB-SubCell"/>
</dbReference>
<evidence type="ECO:0000313" key="8">
    <source>
        <dbReference type="EMBL" id="HDQ88625.1"/>
    </source>
</evidence>
<dbReference type="NCBIfam" id="TIGR02227">
    <property type="entry name" value="sigpep_I_bact"/>
    <property type="match status" value="1"/>
</dbReference>
<dbReference type="Gene3D" id="2.10.109.10">
    <property type="entry name" value="Umud Fragment, subunit A"/>
    <property type="match status" value="1"/>
</dbReference>
<dbReference type="Proteomes" id="UP000886066">
    <property type="component" value="Unassembled WGS sequence"/>
</dbReference>
<dbReference type="GO" id="GO:0006465">
    <property type="term" value="P:signal peptide processing"/>
    <property type="evidence" value="ECO:0007669"/>
    <property type="project" value="InterPro"/>
</dbReference>
<feature type="domain" description="Peptidase S26" evidence="7">
    <location>
        <begin position="30"/>
        <end position="193"/>
    </location>
</feature>
<comment type="similarity">
    <text evidence="2 6">Belongs to the peptidase S26 family.</text>
</comment>
<evidence type="ECO:0000256" key="3">
    <source>
        <dbReference type="ARBA" id="ARBA00013208"/>
    </source>
</evidence>
<evidence type="ECO:0000259" key="7">
    <source>
        <dbReference type="Pfam" id="PF10502"/>
    </source>
</evidence>
<dbReference type="PANTHER" id="PTHR43390:SF1">
    <property type="entry name" value="CHLOROPLAST PROCESSING PEPTIDASE"/>
    <property type="match status" value="1"/>
</dbReference>
<dbReference type="GO" id="GO:0004252">
    <property type="term" value="F:serine-type endopeptidase activity"/>
    <property type="evidence" value="ECO:0007669"/>
    <property type="project" value="InterPro"/>
</dbReference>
<protein>
    <recommendedName>
        <fullName evidence="3 6">Signal peptidase I</fullName>
        <ecNumber evidence="3 6">3.4.21.89</ecNumber>
    </recommendedName>
</protein>
<dbReference type="InterPro" id="IPR019533">
    <property type="entry name" value="Peptidase_S26"/>
</dbReference>
<dbReference type="GO" id="GO:0009003">
    <property type="term" value="F:signal peptidase activity"/>
    <property type="evidence" value="ECO:0007669"/>
    <property type="project" value="UniProtKB-EC"/>
</dbReference>
<evidence type="ECO:0000256" key="4">
    <source>
        <dbReference type="ARBA" id="ARBA00022801"/>
    </source>
</evidence>
<dbReference type="Pfam" id="PF10502">
    <property type="entry name" value="Peptidase_S26"/>
    <property type="match status" value="1"/>
</dbReference>
<name>A0A7C1DPG1_UNCKA</name>
<keyword evidence="6" id="KW-0645">Protease</keyword>
<reference evidence="8" key="1">
    <citation type="journal article" date="2020" name="mSystems">
        <title>Genome- and Community-Level Interaction Insights into Carbon Utilization and Element Cycling Functions of Hydrothermarchaeota in Hydrothermal Sediment.</title>
        <authorList>
            <person name="Zhou Z."/>
            <person name="Liu Y."/>
            <person name="Xu W."/>
            <person name="Pan J."/>
            <person name="Luo Z.H."/>
            <person name="Li M."/>
        </authorList>
    </citation>
    <scope>NUCLEOTIDE SEQUENCE [LARGE SCALE GENOMIC DNA]</scope>
    <source>
        <strain evidence="8">SpSt-1219</strain>
    </source>
</reference>
<dbReference type="PANTHER" id="PTHR43390">
    <property type="entry name" value="SIGNAL PEPTIDASE I"/>
    <property type="match status" value="1"/>
</dbReference>
<dbReference type="EC" id="3.4.21.89" evidence="3 6"/>
<dbReference type="EMBL" id="DSDM01000031">
    <property type="protein sequence ID" value="HDQ88625.1"/>
    <property type="molecule type" value="Genomic_DNA"/>
</dbReference>
<evidence type="ECO:0000256" key="1">
    <source>
        <dbReference type="ARBA" id="ARBA00000677"/>
    </source>
</evidence>
<comment type="subcellular location">
    <subcellularLocation>
        <location evidence="6">Membrane</location>
        <topology evidence="6">Single-pass type II membrane protein</topology>
    </subcellularLocation>
</comment>
<feature type="active site" evidence="5">
    <location>
        <position position="102"/>
    </location>
</feature>
<feature type="active site" evidence="5">
    <location>
        <position position="59"/>
    </location>
</feature>
<evidence type="ECO:0000256" key="5">
    <source>
        <dbReference type="PIRSR" id="PIRSR600223-1"/>
    </source>
</evidence>